<protein>
    <submittedName>
        <fullName evidence="2">Uncharacterized protein</fullName>
    </submittedName>
</protein>
<dbReference type="OrthoDB" id="2895671at2"/>
<evidence type="ECO:0000313" key="2">
    <source>
        <dbReference type="EMBL" id="RZU50726.1"/>
    </source>
</evidence>
<organism evidence="2 3">
    <name type="scientific">Krasilnikovia cinnamomea</name>
    <dbReference type="NCBI Taxonomy" id="349313"/>
    <lineage>
        <taxon>Bacteria</taxon>
        <taxon>Bacillati</taxon>
        <taxon>Actinomycetota</taxon>
        <taxon>Actinomycetes</taxon>
        <taxon>Micromonosporales</taxon>
        <taxon>Micromonosporaceae</taxon>
        <taxon>Krasilnikovia</taxon>
    </lineage>
</organism>
<comment type="caution">
    <text evidence="2">The sequence shown here is derived from an EMBL/GenBank/DDBJ whole genome shotgun (WGS) entry which is preliminary data.</text>
</comment>
<evidence type="ECO:0000313" key="3">
    <source>
        <dbReference type="Proteomes" id="UP000292564"/>
    </source>
</evidence>
<reference evidence="2 3" key="1">
    <citation type="submission" date="2019-02" db="EMBL/GenBank/DDBJ databases">
        <title>Sequencing the genomes of 1000 actinobacteria strains.</title>
        <authorList>
            <person name="Klenk H.-P."/>
        </authorList>
    </citation>
    <scope>NUCLEOTIDE SEQUENCE [LARGE SCALE GENOMIC DNA]</scope>
    <source>
        <strain evidence="2 3">DSM 45162</strain>
    </source>
</reference>
<name>A0A4V2G705_9ACTN</name>
<gene>
    <name evidence="2" type="ORF">EV385_2506</name>
</gene>
<dbReference type="EMBL" id="SHKY01000001">
    <property type="protein sequence ID" value="RZU50726.1"/>
    <property type="molecule type" value="Genomic_DNA"/>
</dbReference>
<feature type="region of interest" description="Disordered" evidence="1">
    <location>
        <begin position="1"/>
        <end position="63"/>
    </location>
</feature>
<proteinExistence type="predicted"/>
<accession>A0A4V2G705</accession>
<keyword evidence="3" id="KW-1185">Reference proteome</keyword>
<dbReference type="Proteomes" id="UP000292564">
    <property type="component" value="Unassembled WGS sequence"/>
</dbReference>
<feature type="compositionally biased region" description="Low complexity" evidence="1">
    <location>
        <begin position="1"/>
        <end position="51"/>
    </location>
</feature>
<sequence>MSDPANPAATPASPTTAASPATASPATTANPATSASPAPTADPSATASRTADFTAGPGGVMTDEVGVVTGDLTLRTELSGDEVTLHVQYKDADEWYVITGGRTRLSDPADLPAVHAIALGLLHRPQG</sequence>
<dbReference type="AlphaFoldDB" id="A0A4V2G705"/>
<evidence type="ECO:0000256" key="1">
    <source>
        <dbReference type="SAM" id="MobiDB-lite"/>
    </source>
</evidence>
<dbReference type="RefSeq" id="WP_130509608.1">
    <property type="nucleotide sequence ID" value="NZ_SHKY01000001.1"/>
</dbReference>